<dbReference type="HOGENOM" id="CLU_950791_0_0_1"/>
<dbReference type="PROSITE" id="PS50089">
    <property type="entry name" value="ZF_RING_2"/>
    <property type="match status" value="1"/>
</dbReference>
<feature type="region of interest" description="Disordered" evidence="8">
    <location>
        <begin position="243"/>
        <end position="293"/>
    </location>
</feature>
<feature type="compositionally biased region" description="Acidic residues" evidence="8">
    <location>
        <begin position="261"/>
        <end position="281"/>
    </location>
</feature>
<dbReference type="GO" id="GO:0006513">
    <property type="term" value="P:protein monoubiquitination"/>
    <property type="evidence" value="ECO:0000318"/>
    <property type="project" value="GO_Central"/>
</dbReference>
<keyword evidence="6" id="KW-0862">Zinc</keyword>
<dbReference type="GO" id="GO:0008270">
    <property type="term" value="F:zinc ion binding"/>
    <property type="evidence" value="ECO:0007669"/>
    <property type="project" value="UniProtKB-KW"/>
</dbReference>
<evidence type="ECO:0000256" key="8">
    <source>
        <dbReference type="SAM" id="MobiDB-lite"/>
    </source>
</evidence>
<dbReference type="SUPFAM" id="SSF57850">
    <property type="entry name" value="RING/U-box"/>
    <property type="match status" value="1"/>
</dbReference>
<keyword evidence="5 7" id="KW-0863">Zinc-finger</keyword>
<accession>E9GBI9</accession>
<proteinExistence type="predicted"/>
<evidence type="ECO:0000313" key="10">
    <source>
        <dbReference type="EMBL" id="EFX83144.1"/>
    </source>
</evidence>
<dbReference type="GO" id="GO:0061630">
    <property type="term" value="F:ubiquitin protein ligase activity"/>
    <property type="evidence" value="ECO:0000318"/>
    <property type="project" value="GO_Central"/>
</dbReference>
<dbReference type="AlphaFoldDB" id="E9GBI9"/>
<dbReference type="InParanoid" id="E9GBI9"/>
<dbReference type="InterPro" id="IPR013083">
    <property type="entry name" value="Znf_RING/FYVE/PHD"/>
</dbReference>
<organism evidence="10 11">
    <name type="scientific">Daphnia pulex</name>
    <name type="common">Water flea</name>
    <dbReference type="NCBI Taxonomy" id="6669"/>
    <lineage>
        <taxon>Eukaryota</taxon>
        <taxon>Metazoa</taxon>
        <taxon>Ecdysozoa</taxon>
        <taxon>Arthropoda</taxon>
        <taxon>Crustacea</taxon>
        <taxon>Branchiopoda</taxon>
        <taxon>Diplostraca</taxon>
        <taxon>Cladocera</taxon>
        <taxon>Anomopoda</taxon>
        <taxon>Daphniidae</taxon>
        <taxon>Daphnia</taxon>
    </lineage>
</organism>
<dbReference type="PANTHER" id="PTHR46077:SF5">
    <property type="entry name" value="RING-TYPE DOMAIN-CONTAINING PROTEIN"/>
    <property type="match status" value="1"/>
</dbReference>
<evidence type="ECO:0000256" key="2">
    <source>
        <dbReference type="ARBA" id="ARBA00012483"/>
    </source>
</evidence>
<evidence type="ECO:0000259" key="9">
    <source>
        <dbReference type="PROSITE" id="PS50089"/>
    </source>
</evidence>
<gene>
    <name evidence="10" type="ORF">DAPPUDRAFT_223527</name>
</gene>
<name>E9GBI9_DAPPU</name>
<evidence type="ECO:0000256" key="5">
    <source>
        <dbReference type="ARBA" id="ARBA00022771"/>
    </source>
</evidence>
<dbReference type="EC" id="2.3.2.27" evidence="2"/>
<dbReference type="GO" id="GO:0000209">
    <property type="term" value="P:protein polyubiquitination"/>
    <property type="evidence" value="ECO:0000318"/>
    <property type="project" value="GO_Central"/>
</dbReference>
<dbReference type="OrthoDB" id="6375809at2759"/>
<evidence type="ECO:0000313" key="11">
    <source>
        <dbReference type="Proteomes" id="UP000000305"/>
    </source>
</evidence>
<dbReference type="EMBL" id="GL732538">
    <property type="protein sequence ID" value="EFX83144.1"/>
    <property type="molecule type" value="Genomic_DNA"/>
</dbReference>
<evidence type="ECO:0000256" key="6">
    <source>
        <dbReference type="ARBA" id="ARBA00022833"/>
    </source>
</evidence>
<dbReference type="InterPro" id="IPR001841">
    <property type="entry name" value="Znf_RING"/>
</dbReference>
<dbReference type="Gene3D" id="3.30.40.10">
    <property type="entry name" value="Zinc/RING finger domain, C3HC4 (zinc finger)"/>
    <property type="match status" value="1"/>
</dbReference>
<dbReference type="eggNOG" id="KOG4430">
    <property type="taxonomic scope" value="Eukaryota"/>
</dbReference>
<keyword evidence="3" id="KW-0808">Transferase</keyword>
<keyword evidence="4" id="KW-0479">Metal-binding</keyword>
<comment type="catalytic activity">
    <reaction evidence="1">
        <text>S-ubiquitinyl-[E2 ubiquitin-conjugating enzyme]-L-cysteine + [acceptor protein]-L-lysine = [E2 ubiquitin-conjugating enzyme]-L-cysteine + N(6)-ubiquitinyl-[acceptor protein]-L-lysine.</text>
        <dbReference type="EC" id="2.3.2.27"/>
    </reaction>
</comment>
<dbReference type="Proteomes" id="UP000000305">
    <property type="component" value="Unassembled WGS sequence"/>
</dbReference>
<keyword evidence="11" id="KW-1185">Reference proteome</keyword>
<reference evidence="10 11" key="1">
    <citation type="journal article" date="2011" name="Science">
        <title>The ecoresponsive genome of Daphnia pulex.</title>
        <authorList>
            <person name="Colbourne J.K."/>
            <person name="Pfrender M.E."/>
            <person name="Gilbert D."/>
            <person name="Thomas W.K."/>
            <person name="Tucker A."/>
            <person name="Oakley T.H."/>
            <person name="Tokishita S."/>
            <person name="Aerts A."/>
            <person name="Arnold G.J."/>
            <person name="Basu M.K."/>
            <person name="Bauer D.J."/>
            <person name="Caceres C.E."/>
            <person name="Carmel L."/>
            <person name="Casola C."/>
            <person name="Choi J.H."/>
            <person name="Detter J.C."/>
            <person name="Dong Q."/>
            <person name="Dusheyko S."/>
            <person name="Eads B.D."/>
            <person name="Frohlich T."/>
            <person name="Geiler-Samerotte K.A."/>
            <person name="Gerlach D."/>
            <person name="Hatcher P."/>
            <person name="Jogdeo S."/>
            <person name="Krijgsveld J."/>
            <person name="Kriventseva E.V."/>
            <person name="Kultz D."/>
            <person name="Laforsch C."/>
            <person name="Lindquist E."/>
            <person name="Lopez J."/>
            <person name="Manak J.R."/>
            <person name="Muller J."/>
            <person name="Pangilinan J."/>
            <person name="Patwardhan R.P."/>
            <person name="Pitluck S."/>
            <person name="Pritham E.J."/>
            <person name="Rechtsteiner A."/>
            <person name="Rho M."/>
            <person name="Rogozin I.B."/>
            <person name="Sakarya O."/>
            <person name="Salamov A."/>
            <person name="Schaack S."/>
            <person name="Shapiro H."/>
            <person name="Shiga Y."/>
            <person name="Skalitzky C."/>
            <person name="Smith Z."/>
            <person name="Souvorov A."/>
            <person name="Sung W."/>
            <person name="Tang Z."/>
            <person name="Tsuchiya D."/>
            <person name="Tu H."/>
            <person name="Vos H."/>
            <person name="Wang M."/>
            <person name="Wolf Y.I."/>
            <person name="Yamagata H."/>
            <person name="Yamada T."/>
            <person name="Ye Y."/>
            <person name="Shaw J.R."/>
            <person name="Andrews J."/>
            <person name="Crease T.J."/>
            <person name="Tang H."/>
            <person name="Lucas S.M."/>
            <person name="Robertson H.M."/>
            <person name="Bork P."/>
            <person name="Koonin E.V."/>
            <person name="Zdobnov E.M."/>
            <person name="Grigoriev I.V."/>
            <person name="Lynch M."/>
            <person name="Boore J.L."/>
        </authorList>
    </citation>
    <scope>NUCLEOTIDE SEQUENCE [LARGE SCALE GENOMIC DNA]</scope>
</reference>
<feature type="domain" description="RING-type" evidence="9">
    <location>
        <begin position="21"/>
        <end position="59"/>
    </location>
</feature>
<dbReference type="SMART" id="SM00184">
    <property type="entry name" value="RING"/>
    <property type="match status" value="1"/>
</dbReference>
<evidence type="ECO:0000256" key="3">
    <source>
        <dbReference type="ARBA" id="ARBA00022679"/>
    </source>
</evidence>
<dbReference type="PROSITE" id="PS00518">
    <property type="entry name" value="ZF_RING_1"/>
    <property type="match status" value="1"/>
</dbReference>
<dbReference type="InterPro" id="IPR018957">
    <property type="entry name" value="Znf_C3HC4_RING-type"/>
</dbReference>
<dbReference type="PANTHER" id="PTHR46077">
    <property type="entry name" value="E3 UBIQUITIN-PROTEIN LIGASE TOPORS"/>
    <property type="match status" value="1"/>
</dbReference>
<dbReference type="Pfam" id="PF00097">
    <property type="entry name" value="zf-C3HC4"/>
    <property type="match status" value="1"/>
</dbReference>
<dbReference type="InterPro" id="IPR017907">
    <property type="entry name" value="Znf_RING_CS"/>
</dbReference>
<dbReference type="KEGG" id="dpx:DAPPUDRAFT_223527"/>
<protein>
    <recommendedName>
        <fullName evidence="2">RING-type E3 ubiquitin transferase</fullName>
        <ecNumber evidence="2">2.3.2.27</ecNumber>
    </recommendedName>
</protein>
<evidence type="ECO:0000256" key="1">
    <source>
        <dbReference type="ARBA" id="ARBA00000900"/>
    </source>
</evidence>
<sequence length="293" mass="32868">MAEGISGQLYQFPPESYVDPCTICLGEREDRSLPNNCFHEFCFSCLLQWSEVKPVCPLCVQPFSSIIHNIKSDHEYDEQRIEMADPALDFEYSMNYDEIVFSPDLSLYNGRSIFDQLYISEQPTSTSQVNVSHAPTRVFMVVGEELGMITRSGASSWPAVTESSSEDNLHTTFTQQPVTSEQSLENLDRFPSSLQSDLVASHDSGSSLPPRPSRIGRVSLAIDEGERIVGRGLHCKISNRRCLPDPRPSAPTVGRRRTEEEVGNLELEEEEGGNFESDEEEGVHFQLEIDPDL</sequence>
<evidence type="ECO:0000256" key="7">
    <source>
        <dbReference type="PROSITE-ProRule" id="PRU00175"/>
    </source>
</evidence>
<evidence type="ECO:0000256" key="4">
    <source>
        <dbReference type="ARBA" id="ARBA00022723"/>
    </source>
</evidence>